<evidence type="ECO:0000256" key="5">
    <source>
        <dbReference type="SAM" id="Phobius"/>
    </source>
</evidence>
<reference evidence="7" key="1">
    <citation type="submission" date="2020-11" db="EMBL/GenBank/DDBJ databases">
        <authorList>
            <person name="Tran Van P."/>
        </authorList>
    </citation>
    <scope>NUCLEOTIDE SEQUENCE</scope>
</reference>
<evidence type="ECO:0000256" key="2">
    <source>
        <dbReference type="ARBA" id="ARBA00022692"/>
    </source>
</evidence>
<feature type="transmembrane region" description="Helical" evidence="5">
    <location>
        <begin position="360"/>
        <end position="382"/>
    </location>
</feature>
<keyword evidence="3 5" id="KW-1133">Transmembrane helix</keyword>
<dbReference type="PANTHER" id="PTHR22950:SF349">
    <property type="entry name" value="AMINO ACID TRANSPORTER TRANSMEMBRANE DOMAIN-CONTAINING PROTEIN"/>
    <property type="match status" value="1"/>
</dbReference>
<organism evidence="7">
    <name type="scientific">Timema genevievae</name>
    <name type="common">Walking stick</name>
    <dbReference type="NCBI Taxonomy" id="629358"/>
    <lineage>
        <taxon>Eukaryota</taxon>
        <taxon>Metazoa</taxon>
        <taxon>Ecdysozoa</taxon>
        <taxon>Arthropoda</taxon>
        <taxon>Hexapoda</taxon>
        <taxon>Insecta</taxon>
        <taxon>Pterygota</taxon>
        <taxon>Neoptera</taxon>
        <taxon>Polyneoptera</taxon>
        <taxon>Phasmatodea</taxon>
        <taxon>Timematodea</taxon>
        <taxon>Timematoidea</taxon>
        <taxon>Timematidae</taxon>
        <taxon>Timema</taxon>
    </lineage>
</organism>
<evidence type="ECO:0000256" key="4">
    <source>
        <dbReference type="ARBA" id="ARBA00023136"/>
    </source>
</evidence>
<dbReference type="AlphaFoldDB" id="A0A7R9PMF6"/>
<keyword evidence="4 5" id="KW-0472">Membrane</keyword>
<evidence type="ECO:0000259" key="6">
    <source>
        <dbReference type="Pfam" id="PF01490"/>
    </source>
</evidence>
<dbReference type="InterPro" id="IPR013057">
    <property type="entry name" value="AA_transpt_TM"/>
</dbReference>
<feature type="transmembrane region" description="Helical" evidence="5">
    <location>
        <begin position="675"/>
        <end position="694"/>
    </location>
</feature>
<keyword evidence="2 5" id="KW-0812">Transmembrane</keyword>
<feature type="transmembrane region" description="Helical" evidence="5">
    <location>
        <begin position="601"/>
        <end position="623"/>
    </location>
</feature>
<dbReference type="Pfam" id="PF01490">
    <property type="entry name" value="Aa_trans"/>
    <property type="match status" value="2"/>
</dbReference>
<proteinExistence type="predicted"/>
<dbReference type="PANTHER" id="PTHR22950">
    <property type="entry name" value="AMINO ACID TRANSPORTER"/>
    <property type="match status" value="1"/>
</dbReference>
<protein>
    <recommendedName>
        <fullName evidence="6">Amino acid transporter transmembrane domain-containing protein</fullName>
    </recommendedName>
</protein>
<comment type="subcellular location">
    <subcellularLocation>
        <location evidence="1">Membrane</location>
        <topology evidence="1">Multi-pass membrane protein</topology>
    </subcellularLocation>
</comment>
<evidence type="ECO:0000256" key="3">
    <source>
        <dbReference type="ARBA" id="ARBA00022989"/>
    </source>
</evidence>
<feature type="transmembrane region" description="Helical" evidence="5">
    <location>
        <begin position="421"/>
        <end position="444"/>
    </location>
</feature>
<feature type="transmembrane region" description="Helical" evidence="5">
    <location>
        <begin position="394"/>
        <end position="414"/>
    </location>
</feature>
<feature type="domain" description="Amino acid transporter transmembrane" evidence="6">
    <location>
        <begin position="354"/>
        <end position="478"/>
    </location>
</feature>
<accession>A0A7R9PMF6</accession>
<gene>
    <name evidence="7" type="ORF">TGEB3V08_LOCUS6546</name>
</gene>
<evidence type="ECO:0000256" key="1">
    <source>
        <dbReference type="ARBA" id="ARBA00004141"/>
    </source>
</evidence>
<evidence type="ECO:0000313" key="7">
    <source>
        <dbReference type="EMBL" id="CAD7596843.1"/>
    </source>
</evidence>
<feature type="transmembrane region" description="Helical" evidence="5">
    <location>
        <begin position="558"/>
        <end position="581"/>
    </location>
</feature>
<feature type="domain" description="Amino acid transporter transmembrane" evidence="6">
    <location>
        <begin position="539"/>
        <end position="670"/>
    </location>
</feature>
<sequence>MATRRRGSFSSNERIKHFDTDTMATRRRGSFSFSDQYSQLLTDSVEDDLRYIESMIHLLKGNIGSGMFAMGDGFHNAGLVVGPIVTLMLGVVCVHSQHMLVGIFMSILAVETLYLVNTCWLVGIFMSILAVKHCILSTHAGRYLHVHPGYGNIVFCQHRLVGIFMSILAVKHCILSTHAATKLQQLVGRVYRSLSPCSIEEDAPNRIESLSWITIAQRRAAMCSTPVRAIQHRGYVRALCDICRIYSSSMTSLVLTDSSQLKADGFKKLPDQIMYPYGEPCDLQNMCLTAVTSDSQNLVIPSAHTIVLSTNTVFLSQINSAWALKARTGADCLPTFADTLELSFKTGPAKFQRFSQGIRMCVNTFLCITQMGFCCVYFVFIAENMKQVMDFYNVTLDVHLHMFIILLPILLSCWVRNLKYLVPISLGANALLAVGVACTLYFITSDLPPVSSRNYVSSLSQFPLFFGTTIYAFEGISLALSNYPVYPGTVKLSRFSRSCITVLCLQALSNCPVYPDTVKLSCVFRPCLTAKCLKALPNCTVLPVQHQMKKPRQFAAPLGVLNVGMSFTTLLFICMGFLSYLKYGNDIKGSLTLNLPEEDVLSQFIKIAISLGILFSYALQMYVPIDIIWPGLAERFGPFRHPVCMETIFRTMLVLFTYLVTFWEDGFGRFHYRLIKNSTIFLIGIVGFATGTYVSMEQIINAFFV</sequence>
<dbReference type="EMBL" id="OE841706">
    <property type="protein sequence ID" value="CAD7596843.1"/>
    <property type="molecule type" value="Genomic_DNA"/>
</dbReference>
<name>A0A7R9PMF6_TIMGE</name>
<feature type="transmembrane region" description="Helical" evidence="5">
    <location>
        <begin position="464"/>
        <end position="486"/>
    </location>
</feature>
<feature type="transmembrane region" description="Helical" evidence="5">
    <location>
        <begin position="77"/>
        <end position="97"/>
    </location>
</feature>
<dbReference type="GO" id="GO:0005774">
    <property type="term" value="C:vacuolar membrane"/>
    <property type="evidence" value="ECO:0007669"/>
    <property type="project" value="TreeGrafter"/>
</dbReference>
<dbReference type="GO" id="GO:0015179">
    <property type="term" value="F:L-amino acid transmembrane transporter activity"/>
    <property type="evidence" value="ECO:0007669"/>
    <property type="project" value="TreeGrafter"/>
</dbReference>
<feature type="transmembrane region" description="Helical" evidence="5">
    <location>
        <begin position="103"/>
        <end position="131"/>
    </location>
</feature>